<proteinExistence type="predicted"/>
<evidence type="ECO:0000313" key="2">
    <source>
        <dbReference type="EMBL" id="DAE92701.1"/>
    </source>
</evidence>
<evidence type="ECO:0000259" key="1">
    <source>
        <dbReference type="Pfam" id="PF25731"/>
    </source>
</evidence>
<dbReference type="EMBL" id="BK059154">
    <property type="protein sequence ID" value="DAE92701.1"/>
    <property type="molecule type" value="Genomic_DNA"/>
</dbReference>
<dbReference type="InterPro" id="IPR057889">
    <property type="entry name" value="crAss_MUZ_N"/>
</dbReference>
<accession>A0A8S5RTX7</accession>
<name>A0A8S5RTX7_9CAUD</name>
<sequence length="1591" mass="185239">MDVTLKVKKYKTEGDVAWEYHPLRNIKADDGSITNFQVDNDQLNISLENPIDIECQQSYDGSVNLILNDDINPPRIINSRVTLLEGDRYKVINRNQNKQSNLYDESFLDQETRLFRNVQKIPKLKLNKVSTFGQLKGGNYIFYLKYLDEDFNETDIVAETGIISVFKGTINNPKTCSGAFMDERTDKSILLNFYNIDTSFKYFNLYCLRNTCDQNGVLVQETYKIDVNYEIVSGSQLITITGYEETSQVTVEDLNIQYNYVESVKTQTQVQNMLFFANVEKNEDENTGLRNLSLHIVAKEVQDENYNIGYIHPDTFVTKENLDDSQIEYYSPQNLYYRLGYFPKELYRFGIVYIFNDDHLSPVYNLRGIDFNYTIEKEGKINFKFENKIEDIEFTDFLDKTKLENTNGIFRFSKDIDIIDYSNQRVVPLGIQFQIPEIVIDKLKEYNIKGYFFVRQKRIPNFLAQGFSIGVDEASSVPTLRDGTENGSPKYIAESFINTSRVLNTEYNSRKIVSNMKSSSGLLCIDSYVDKQLQSLFNGSEFNLIRKTEFEDSLKNIKTRIYYPNYKTQSGTDSEQVKGLIYVDSEVPQRILDDYAFSTKAGMQEDLKQVVSFGHTVTDNATSTDYIRGIFTSFIGVKGDVEDNCLYDIYIKNYSEAFLEEYFTIRMRDNSPFFAVSDRYSLSDEEVVNDIEKDQIVTKNCPLWETSVSDYEFEKDLIDYLNTALEYKDSIDDSTDDNIAIKKYITDNPNFAEFTFTQLRKDYLAIDNSTNKKLIPISFTYKTNINLNTVPIVFRGDCFTGTVCTRMHRNFTSTSVPINDTIVDPNCWKDNFKGARSTTDWDAINKADVDAVPIGTWFVYKCLSNSNIGLRSLDPFNTDEYALMGNYRTFYPVNDISVKSSAKIPESALLNFGYNTTVGVKRNYAFEIVPYIKDIFDTRIMFSNVQVDGSFKNSYKVFQGLSYEDMDRQYGGIVKILPWQNNILCVFEHAIAIVPVNEKALIQTTQGQNIHMYGSGVLQKQMTMISDMYGSSWKDSIIRTPRALYGVDTYAKKIWKLSEEGFELISEFNIQRYLNDNINLKKLEKSVILGVRNVKTHFNSYKNDVMFTFYNKDKIWNICYNEVRKMWVTRYSWTPFFSGNLYNSYFSFDLSKTNIYGILNNNLRKQSESIIAPMNPWNGLWDDINIDKDLRFISNSEYANFNIQSVKITGYYWDERVKSEVLIDKHAENDYSLAKVDNDNFIIEANNVIIPKSEKDEETGLYFWKVGEEYLTLDGVRIQTKDNNEASQQYALYVYYISYVYNKEDKTVIKFKKNTNSKYLYYIINIEYTPYLLSKYKGIYNSSKVSNNDYLVFAATRSYDIGLLIPENQLKSAEEKNKWRKALLNNIYLHGRAGNIDEVDYNNPDSKRRIFPTKWYDKQEPFEFEFVVNTPAGLHKIFDNLVIVSNNVEPESLEIEIVGDVYDFDKENIYSSIKKGESITNIFPKILLDKDDDKNTKKEYYTTVTWDNMRNEYSLLVHQDCLNIKEYGRRLGNIYYNHDMWYTVIQPIYYENETLKSTRVRDKYAIIRVRYNGTQLATISALHTIMTQGYV</sequence>
<organism evidence="2">
    <name type="scientific">Siphoviridae sp. gcode 4</name>
    <dbReference type="NCBI Taxonomy" id="2838368"/>
    <lineage>
        <taxon>Viruses</taxon>
        <taxon>Duplodnaviria</taxon>
        <taxon>Heunggongvirae</taxon>
        <taxon>Uroviricota</taxon>
        <taxon>Caudoviricetes</taxon>
    </lineage>
</organism>
<dbReference type="Pfam" id="PF25731">
    <property type="entry name" value="crAss_MUZ"/>
    <property type="match status" value="2"/>
</dbReference>
<feature type="domain" description="Crassvirus muzzle protein N-terminal region" evidence="1">
    <location>
        <begin position="40"/>
        <end position="284"/>
    </location>
</feature>
<feature type="domain" description="Crassvirus muzzle protein N-terminal region" evidence="1">
    <location>
        <begin position="926"/>
        <end position="1136"/>
    </location>
</feature>
<protein>
    <submittedName>
        <fullName evidence="2">Stabilization protein</fullName>
    </submittedName>
</protein>
<reference evidence="2" key="1">
    <citation type="journal article" date="2021" name="Proc. Natl. Acad. Sci. U.S.A.">
        <title>A Catalog of Tens of Thousands of Viruses from Human Metagenomes Reveals Hidden Associations with Chronic Diseases.</title>
        <authorList>
            <person name="Tisza M.J."/>
            <person name="Buck C.B."/>
        </authorList>
    </citation>
    <scope>NUCLEOTIDE SEQUENCE</scope>
    <source>
        <strain evidence="2">Ctw1L9</strain>
    </source>
</reference>